<sequence>MRIKLTDTNKDKLQAALDKVNERAKSFTVTDPEKIKDHAAAAEAKLTGILPKAAWKGARVLCRPAGPPASSYGYSAKSTELILERGARDWFLVNVAEARVRSGDRRLCDVSLTARQTLAAELYAAKKLRANFKAKDMTSDISAHERVKIEVDARKMAGVS</sequence>
<dbReference type="RefSeq" id="WP_057816983.1">
    <property type="nucleotide sequence ID" value="NZ_CP031599.1"/>
</dbReference>
<keyword evidence="3" id="KW-1185">Reference proteome</keyword>
<geneLocation type="plasmid" evidence="2">
    <name>pRIdsm_01</name>
</geneLocation>
<dbReference type="KEGG" id="rid:RIdsm_05399"/>
<reference evidence="2 4" key="2">
    <citation type="submission" date="2018-08" db="EMBL/GenBank/DDBJ databases">
        <title>Genetic Globetrotter - A new plasmid hitch-hiking vast phylogenetic and geographic distances.</title>
        <authorList>
            <person name="Vollmers J."/>
            <person name="Petersen J."/>
        </authorList>
    </citation>
    <scope>NUCLEOTIDE SEQUENCE [LARGE SCALE GENOMIC DNA]</scope>
    <source>
        <strain evidence="2 4">DSM 26383</strain>
        <plasmid evidence="2">pRIdsm_01</plasmid>
        <plasmid evidence="4">pridsm_01</plasmid>
    </source>
</reference>
<dbReference type="STRING" id="540747.SAMN04488031_110183"/>
<protein>
    <submittedName>
        <fullName evidence="1">Uncharacterized protein</fullName>
    </submittedName>
</protein>
<keyword evidence="2" id="KW-0614">Plasmid</keyword>
<evidence type="ECO:0000313" key="4">
    <source>
        <dbReference type="Proteomes" id="UP000325785"/>
    </source>
</evidence>
<dbReference type="AlphaFoldDB" id="A0A0T5P7C8"/>
<gene>
    <name evidence="2" type="ORF">RIdsm_05399</name>
    <name evidence="1" type="ORF">XM52_15095</name>
</gene>
<proteinExistence type="predicted"/>
<organism evidence="1 3">
    <name type="scientific">Roseovarius indicus</name>
    <dbReference type="NCBI Taxonomy" id="540747"/>
    <lineage>
        <taxon>Bacteria</taxon>
        <taxon>Pseudomonadati</taxon>
        <taxon>Pseudomonadota</taxon>
        <taxon>Alphaproteobacteria</taxon>
        <taxon>Rhodobacterales</taxon>
        <taxon>Roseobacteraceae</taxon>
        <taxon>Roseovarius</taxon>
    </lineage>
</organism>
<evidence type="ECO:0000313" key="3">
    <source>
        <dbReference type="Proteomes" id="UP000051401"/>
    </source>
</evidence>
<geneLocation type="plasmid" evidence="4">
    <name>pridsm_01</name>
</geneLocation>
<accession>A0A0T5P7C8</accession>
<evidence type="ECO:0000313" key="2">
    <source>
        <dbReference type="EMBL" id="QEW29554.1"/>
    </source>
</evidence>
<dbReference type="EMBL" id="LAXI01000010">
    <property type="protein sequence ID" value="KRS16913.1"/>
    <property type="molecule type" value="Genomic_DNA"/>
</dbReference>
<dbReference type="Proteomes" id="UP000325785">
    <property type="component" value="Plasmid pRIdsm_01"/>
</dbReference>
<name>A0A0T5P7C8_9RHOB</name>
<dbReference type="EMBL" id="CP031599">
    <property type="protein sequence ID" value="QEW29554.1"/>
    <property type="molecule type" value="Genomic_DNA"/>
</dbReference>
<reference evidence="1 3" key="1">
    <citation type="submission" date="2015-04" db="EMBL/GenBank/DDBJ databases">
        <title>The draft genome sequence of Roseovarius indicus B108T.</title>
        <authorList>
            <person name="Li G."/>
            <person name="Lai Q."/>
            <person name="Shao Z."/>
            <person name="Yan P."/>
        </authorList>
    </citation>
    <scope>NUCLEOTIDE SEQUENCE [LARGE SCALE GENOMIC DNA]</scope>
    <source>
        <strain evidence="1 3">B108</strain>
    </source>
</reference>
<dbReference type="Proteomes" id="UP000051401">
    <property type="component" value="Unassembled WGS sequence"/>
</dbReference>
<evidence type="ECO:0000313" key="1">
    <source>
        <dbReference type="EMBL" id="KRS16913.1"/>
    </source>
</evidence>
<dbReference type="PATRIC" id="fig|540747.5.peg.709"/>
<dbReference type="OrthoDB" id="9868409at2"/>